<organism evidence="2 3">
    <name type="scientific">Cajanus cajan</name>
    <name type="common">Pigeon pea</name>
    <name type="synonym">Cajanus indicus</name>
    <dbReference type="NCBI Taxonomy" id="3821"/>
    <lineage>
        <taxon>Eukaryota</taxon>
        <taxon>Viridiplantae</taxon>
        <taxon>Streptophyta</taxon>
        <taxon>Embryophyta</taxon>
        <taxon>Tracheophyta</taxon>
        <taxon>Spermatophyta</taxon>
        <taxon>Magnoliopsida</taxon>
        <taxon>eudicotyledons</taxon>
        <taxon>Gunneridae</taxon>
        <taxon>Pentapetalae</taxon>
        <taxon>rosids</taxon>
        <taxon>fabids</taxon>
        <taxon>Fabales</taxon>
        <taxon>Fabaceae</taxon>
        <taxon>Papilionoideae</taxon>
        <taxon>50 kb inversion clade</taxon>
        <taxon>NPAAA clade</taxon>
        <taxon>indigoferoid/millettioid clade</taxon>
        <taxon>Phaseoleae</taxon>
        <taxon>Cajanus</taxon>
    </lineage>
</organism>
<protein>
    <recommendedName>
        <fullName evidence="1">Reverse transcriptase zinc-binding domain-containing protein</fullName>
    </recommendedName>
</protein>
<name>A0A151RHT5_CAJCA</name>
<gene>
    <name evidence="2" type="ORF">KK1_036511</name>
</gene>
<dbReference type="Pfam" id="PF13966">
    <property type="entry name" value="zf-RVT"/>
    <property type="match status" value="1"/>
</dbReference>
<evidence type="ECO:0000259" key="1">
    <source>
        <dbReference type="Pfam" id="PF13966"/>
    </source>
</evidence>
<evidence type="ECO:0000313" key="3">
    <source>
        <dbReference type="Proteomes" id="UP000075243"/>
    </source>
</evidence>
<dbReference type="Proteomes" id="UP000075243">
    <property type="component" value="Unassembled WGS sequence"/>
</dbReference>
<dbReference type="Gramene" id="C.cajan_39464.t">
    <property type="protein sequence ID" value="C.cajan_39464.t.cds1"/>
    <property type="gene ID" value="C.cajan_39464"/>
</dbReference>
<proteinExistence type="predicted"/>
<feature type="domain" description="Reverse transcriptase zinc-binding" evidence="1">
    <location>
        <begin position="5"/>
        <end position="50"/>
    </location>
</feature>
<dbReference type="AlphaFoldDB" id="A0A151RHT5"/>
<keyword evidence="3" id="KW-1185">Reference proteome</keyword>
<dbReference type="EMBL" id="KQ483735">
    <property type="protein sequence ID" value="KYP42088.1"/>
    <property type="molecule type" value="Genomic_DNA"/>
</dbReference>
<dbReference type="InterPro" id="IPR026960">
    <property type="entry name" value="RVT-Znf"/>
</dbReference>
<sequence length="58" mass="7133">MYFEGLPTIDNLKKRNIQITQNEERCMFYLEETETTTHLFFHYSKVDQVWKLLQVSQF</sequence>
<accession>A0A151RHT5</accession>
<evidence type="ECO:0000313" key="2">
    <source>
        <dbReference type="EMBL" id="KYP42088.1"/>
    </source>
</evidence>
<reference evidence="2" key="1">
    <citation type="journal article" date="2012" name="Nat. Biotechnol.">
        <title>Draft genome sequence of pigeonpea (Cajanus cajan), an orphan legume crop of resource-poor farmers.</title>
        <authorList>
            <person name="Varshney R.K."/>
            <person name="Chen W."/>
            <person name="Li Y."/>
            <person name="Bharti A.K."/>
            <person name="Saxena R.K."/>
            <person name="Schlueter J.A."/>
            <person name="Donoghue M.T."/>
            <person name="Azam S."/>
            <person name="Fan G."/>
            <person name="Whaley A.M."/>
            <person name="Farmer A.D."/>
            <person name="Sheridan J."/>
            <person name="Iwata A."/>
            <person name="Tuteja R."/>
            <person name="Penmetsa R.V."/>
            <person name="Wu W."/>
            <person name="Upadhyaya H.D."/>
            <person name="Yang S.P."/>
            <person name="Shah T."/>
            <person name="Saxena K.B."/>
            <person name="Michael T."/>
            <person name="McCombie W.R."/>
            <person name="Yang B."/>
            <person name="Zhang G."/>
            <person name="Yang H."/>
            <person name="Wang J."/>
            <person name="Spillane C."/>
            <person name="Cook D.R."/>
            <person name="May G.D."/>
            <person name="Xu X."/>
            <person name="Jackson S.A."/>
        </authorList>
    </citation>
    <scope>NUCLEOTIDE SEQUENCE [LARGE SCALE GENOMIC DNA]</scope>
</reference>